<proteinExistence type="predicted"/>
<gene>
    <name evidence="1" type="ORF">JX265_000512</name>
</gene>
<keyword evidence="2" id="KW-1185">Reference proteome</keyword>
<organism evidence="1 2">
    <name type="scientific">Neoarthrinium moseri</name>
    <dbReference type="NCBI Taxonomy" id="1658444"/>
    <lineage>
        <taxon>Eukaryota</taxon>
        <taxon>Fungi</taxon>
        <taxon>Dikarya</taxon>
        <taxon>Ascomycota</taxon>
        <taxon>Pezizomycotina</taxon>
        <taxon>Sordariomycetes</taxon>
        <taxon>Xylariomycetidae</taxon>
        <taxon>Amphisphaeriales</taxon>
        <taxon>Apiosporaceae</taxon>
        <taxon>Neoarthrinium</taxon>
    </lineage>
</organism>
<name>A0A9Q0AVN2_9PEZI</name>
<dbReference type="EMBL" id="JAFIMR010000001">
    <property type="protein sequence ID" value="KAI1881686.1"/>
    <property type="molecule type" value="Genomic_DNA"/>
</dbReference>
<dbReference type="AlphaFoldDB" id="A0A9Q0AVN2"/>
<protein>
    <submittedName>
        <fullName evidence="1">Uncharacterized protein</fullName>
    </submittedName>
</protein>
<reference evidence="1" key="1">
    <citation type="submission" date="2021-03" db="EMBL/GenBank/DDBJ databases">
        <title>Revisited historic fungal species revealed as producer of novel bioactive compounds through whole genome sequencing and comparative genomics.</title>
        <authorList>
            <person name="Vignolle G.A."/>
            <person name="Hochenegger N."/>
            <person name="Mach R.L."/>
            <person name="Mach-Aigner A.R."/>
            <person name="Javad Rahimi M."/>
            <person name="Salim K.A."/>
            <person name="Chan C.M."/>
            <person name="Lim L.B.L."/>
            <person name="Cai F."/>
            <person name="Druzhinina I.S."/>
            <person name="U'Ren J.M."/>
            <person name="Derntl C."/>
        </authorList>
    </citation>
    <scope>NUCLEOTIDE SEQUENCE</scope>
    <source>
        <strain evidence="1">TUCIM 5799</strain>
    </source>
</reference>
<evidence type="ECO:0000313" key="2">
    <source>
        <dbReference type="Proteomes" id="UP000829685"/>
    </source>
</evidence>
<accession>A0A9Q0AVN2</accession>
<comment type="caution">
    <text evidence="1">The sequence shown here is derived from an EMBL/GenBank/DDBJ whole genome shotgun (WGS) entry which is preliminary data.</text>
</comment>
<sequence>MAGLPESLASPRCYCTYPRGTYYGTILSCCHTVGNEQLPIPRGAKQRSMQHGRLQPRDAARQRSIRRFAMHSDRHHLSSTHREDDEDACWGTHEDQRRILCTWTSQKRLAGYENGAQPLYRVRCLTAVPLIDRKLPRTDYFLHGGTKTQ</sequence>
<dbReference type="Proteomes" id="UP000829685">
    <property type="component" value="Unassembled WGS sequence"/>
</dbReference>
<evidence type="ECO:0000313" key="1">
    <source>
        <dbReference type="EMBL" id="KAI1881686.1"/>
    </source>
</evidence>